<dbReference type="GO" id="GO:0051276">
    <property type="term" value="P:chromosome organization"/>
    <property type="evidence" value="ECO:0007669"/>
    <property type="project" value="InterPro"/>
</dbReference>
<gene>
    <name evidence="1" type="ORF">DKM44_12895</name>
</gene>
<dbReference type="InterPro" id="IPR038713">
    <property type="entry name" value="Terminase_Gp1_N_sf"/>
</dbReference>
<dbReference type="Pfam" id="PF03592">
    <property type="entry name" value="Terminase_2"/>
    <property type="match status" value="1"/>
</dbReference>
<organism evidence="1 2">
    <name type="scientific">Deinococcus irradiatisoli</name>
    <dbReference type="NCBI Taxonomy" id="2202254"/>
    <lineage>
        <taxon>Bacteria</taxon>
        <taxon>Thermotogati</taxon>
        <taxon>Deinococcota</taxon>
        <taxon>Deinococci</taxon>
        <taxon>Deinococcales</taxon>
        <taxon>Deinococcaceae</taxon>
        <taxon>Deinococcus</taxon>
    </lineage>
</organism>
<dbReference type="AlphaFoldDB" id="A0A2Z3JRQ1"/>
<dbReference type="Proteomes" id="UP000245368">
    <property type="component" value="Chromosome"/>
</dbReference>
<dbReference type="RefSeq" id="WP_109827746.1">
    <property type="nucleotide sequence ID" value="NZ_CP029494.1"/>
</dbReference>
<evidence type="ECO:0008006" key="3">
    <source>
        <dbReference type="Google" id="ProtNLM"/>
    </source>
</evidence>
<name>A0A2Z3JRQ1_9DEIO</name>
<sequence length="258" mass="28701">MTEAPQKTAEELGAALNLKHRRFVEKFFELGLSVTAAAKACDYKNPSEGSRICRRPEVAAYIQARLTEACMPADEVLARISAYARVTGDQFTETQEYEVPVYEKRPLNLKIAGLERQIAQFRGLGPEKFKSHIERLERSVLTLEADLIENPDATYDVQVGTQVKKRVVPSLEAAQENGVLFALESIEQTQHGLKWKRASSLDALTLVGKHHRLFVERQEVSGPNGGPIEVTDAKQRLAERLAALALRARAAEPDHGDE</sequence>
<dbReference type="OrthoDB" id="66938at2"/>
<proteinExistence type="predicted"/>
<dbReference type="KEGG" id="dez:DKM44_12895"/>
<protein>
    <recommendedName>
        <fullName evidence="3">Terminase small subunit</fullName>
    </recommendedName>
</protein>
<dbReference type="Gene3D" id="1.10.10.1400">
    <property type="entry name" value="Terminase, small subunit, N-terminal DNA-binding domain, HTH motif"/>
    <property type="match status" value="1"/>
</dbReference>
<dbReference type="InterPro" id="IPR005335">
    <property type="entry name" value="Terminase_ssu"/>
</dbReference>
<keyword evidence="2" id="KW-1185">Reference proteome</keyword>
<accession>A0A2Z3JRQ1</accession>
<evidence type="ECO:0000313" key="2">
    <source>
        <dbReference type="Proteomes" id="UP000245368"/>
    </source>
</evidence>
<evidence type="ECO:0000313" key="1">
    <source>
        <dbReference type="EMBL" id="AWN24018.1"/>
    </source>
</evidence>
<reference evidence="1 2" key="1">
    <citation type="submission" date="2018-05" db="EMBL/GenBank/DDBJ databases">
        <title>Complete Genome Sequence of Deinococcus sp. strain 17bor-2.</title>
        <authorList>
            <person name="Srinivasan S."/>
        </authorList>
    </citation>
    <scope>NUCLEOTIDE SEQUENCE [LARGE SCALE GENOMIC DNA]</scope>
    <source>
        <strain evidence="1 2">17bor-2</strain>
    </source>
</reference>
<dbReference type="EMBL" id="CP029494">
    <property type="protein sequence ID" value="AWN24018.1"/>
    <property type="molecule type" value="Genomic_DNA"/>
</dbReference>